<proteinExistence type="predicted"/>
<evidence type="ECO:0000256" key="1">
    <source>
        <dbReference type="PROSITE-ProRule" id="PRU00047"/>
    </source>
</evidence>
<dbReference type="InterPro" id="IPR036875">
    <property type="entry name" value="Znf_CCHC_sf"/>
</dbReference>
<keyword evidence="1" id="KW-0862">Zinc</keyword>
<feature type="domain" description="CCHC-type" evidence="3">
    <location>
        <begin position="233"/>
        <end position="246"/>
    </location>
</feature>
<reference evidence="5" key="1">
    <citation type="submission" date="2025-08" db="UniProtKB">
        <authorList>
            <consortium name="RefSeq"/>
        </authorList>
    </citation>
    <scope>IDENTIFICATION</scope>
    <source>
        <tissue evidence="5">Whole body</tissue>
    </source>
</reference>
<sequence length="314" mass="36575">MAGPYRKGLGVRKRNITEVDISDDENNENFFLQSTATPKRRFVQAHAEIIPEFRPEDQNSNVKGWLHKIDQLGDIYDWDHKDRQFIMQVRLRGSAREWYDDLEDYDMNWEEWKQALETAFPRSFEYVDCLENMLARNKMENETMTKYFHDKISLLKKCKIYGEAAISCIIRGLPVEIRANAKAYKCETPQQLYCGYLSSLENYKAVETQVTKRTTWRREGTNTTATKLPSKICYGCRRPGHEIRDCWTRRRCEICQRMGHTSSNCWHASSSSAQETKVASPHSENTERRGTRLLQDGRVLATSGHSSPNMKHTA</sequence>
<dbReference type="PROSITE" id="PS50158">
    <property type="entry name" value="ZF_CCHC"/>
    <property type="match status" value="1"/>
</dbReference>
<dbReference type="SMART" id="SM00343">
    <property type="entry name" value="ZnF_C2HC"/>
    <property type="match status" value="2"/>
</dbReference>
<evidence type="ECO:0000313" key="4">
    <source>
        <dbReference type="Proteomes" id="UP001652626"/>
    </source>
</evidence>
<dbReference type="Proteomes" id="UP001652626">
    <property type="component" value="Chromosome 7"/>
</dbReference>
<gene>
    <name evidence="5" type="primary">LOC113396617</name>
</gene>
<feature type="region of interest" description="Disordered" evidence="2">
    <location>
        <begin position="275"/>
        <end position="314"/>
    </location>
</feature>
<feature type="compositionally biased region" description="Polar residues" evidence="2">
    <location>
        <begin position="303"/>
        <end position="314"/>
    </location>
</feature>
<keyword evidence="1" id="KW-0479">Metal-binding</keyword>
<evidence type="ECO:0000313" key="5">
    <source>
        <dbReference type="RefSeq" id="XP_064071518.1"/>
    </source>
</evidence>
<keyword evidence="4" id="KW-1185">Reference proteome</keyword>
<evidence type="ECO:0000259" key="3">
    <source>
        <dbReference type="PROSITE" id="PS50158"/>
    </source>
</evidence>
<evidence type="ECO:0000256" key="2">
    <source>
        <dbReference type="SAM" id="MobiDB-lite"/>
    </source>
</evidence>
<name>A0ABM4AJS3_VANTA</name>
<keyword evidence="1" id="KW-0863">Zinc-finger</keyword>
<dbReference type="Gene3D" id="4.10.60.10">
    <property type="entry name" value="Zinc finger, CCHC-type"/>
    <property type="match status" value="1"/>
</dbReference>
<dbReference type="GeneID" id="113396617"/>
<dbReference type="InterPro" id="IPR001878">
    <property type="entry name" value="Znf_CCHC"/>
</dbReference>
<dbReference type="SUPFAM" id="SSF57756">
    <property type="entry name" value="Retrovirus zinc finger-like domains"/>
    <property type="match status" value="1"/>
</dbReference>
<dbReference type="RefSeq" id="XP_064071518.1">
    <property type="nucleotide sequence ID" value="XM_064215448.1"/>
</dbReference>
<organism evidence="4 5">
    <name type="scientific">Vanessa tameamea</name>
    <name type="common">Kamehameha butterfly</name>
    <dbReference type="NCBI Taxonomy" id="334116"/>
    <lineage>
        <taxon>Eukaryota</taxon>
        <taxon>Metazoa</taxon>
        <taxon>Ecdysozoa</taxon>
        <taxon>Arthropoda</taxon>
        <taxon>Hexapoda</taxon>
        <taxon>Insecta</taxon>
        <taxon>Pterygota</taxon>
        <taxon>Neoptera</taxon>
        <taxon>Endopterygota</taxon>
        <taxon>Lepidoptera</taxon>
        <taxon>Glossata</taxon>
        <taxon>Ditrysia</taxon>
        <taxon>Papilionoidea</taxon>
        <taxon>Nymphalidae</taxon>
        <taxon>Nymphalinae</taxon>
        <taxon>Vanessa</taxon>
    </lineage>
</organism>
<protein>
    <submittedName>
        <fullName evidence="5">Uncharacterized protein LOC113396617</fullName>
    </submittedName>
</protein>
<accession>A0ABM4AJS3</accession>